<keyword evidence="2 7" id="KW-0812">Transmembrane</keyword>
<proteinExistence type="predicted"/>
<feature type="transmembrane region" description="Helical" evidence="7">
    <location>
        <begin position="21"/>
        <end position="43"/>
    </location>
</feature>
<organism evidence="10 11">
    <name type="scientific">Rurimicrobium arvi</name>
    <dbReference type="NCBI Taxonomy" id="2049916"/>
    <lineage>
        <taxon>Bacteria</taxon>
        <taxon>Pseudomonadati</taxon>
        <taxon>Bacteroidota</taxon>
        <taxon>Chitinophagia</taxon>
        <taxon>Chitinophagales</taxon>
        <taxon>Chitinophagaceae</taxon>
        <taxon>Rurimicrobium</taxon>
    </lineage>
</organism>
<keyword evidence="6 7" id="KW-0472">Membrane</keyword>
<keyword evidence="4 10" id="KW-0067">ATP-binding</keyword>
<dbReference type="InterPro" id="IPR017871">
    <property type="entry name" value="ABC_transporter-like_CS"/>
</dbReference>
<protein>
    <submittedName>
        <fullName evidence="10">ABC transporter ATP-binding protein</fullName>
    </submittedName>
</protein>
<reference evidence="11" key="1">
    <citation type="journal article" date="2019" name="Int. J. Syst. Evol. Microbiol.">
        <title>The Global Catalogue of Microorganisms (GCM) 10K type strain sequencing project: providing services to taxonomists for standard genome sequencing and annotation.</title>
        <authorList>
            <consortium name="The Broad Institute Genomics Platform"/>
            <consortium name="The Broad Institute Genome Sequencing Center for Infectious Disease"/>
            <person name="Wu L."/>
            <person name="Ma J."/>
        </authorList>
    </citation>
    <scope>NUCLEOTIDE SEQUENCE [LARGE SCALE GENOMIC DNA]</scope>
    <source>
        <strain evidence="11">JCM 31921</strain>
    </source>
</reference>
<dbReference type="InterPro" id="IPR036640">
    <property type="entry name" value="ABC1_TM_sf"/>
</dbReference>
<evidence type="ECO:0000256" key="2">
    <source>
        <dbReference type="ARBA" id="ARBA00022692"/>
    </source>
</evidence>
<dbReference type="SUPFAM" id="SSF90123">
    <property type="entry name" value="ABC transporter transmembrane region"/>
    <property type="match status" value="1"/>
</dbReference>
<dbReference type="PROSITE" id="PS50929">
    <property type="entry name" value="ABC_TM1F"/>
    <property type="match status" value="1"/>
</dbReference>
<evidence type="ECO:0000259" key="9">
    <source>
        <dbReference type="PROSITE" id="PS50929"/>
    </source>
</evidence>
<feature type="transmembrane region" description="Helical" evidence="7">
    <location>
        <begin position="175"/>
        <end position="194"/>
    </location>
</feature>
<comment type="subcellular location">
    <subcellularLocation>
        <location evidence="1">Cell membrane</location>
        <topology evidence="1">Multi-pass membrane protein</topology>
    </subcellularLocation>
</comment>
<dbReference type="SUPFAM" id="SSF52540">
    <property type="entry name" value="P-loop containing nucleoside triphosphate hydrolases"/>
    <property type="match status" value="1"/>
</dbReference>
<dbReference type="Gene3D" id="3.40.50.300">
    <property type="entry name" value="P-loop containing nucleotide triphosphate hydrolases"/>
    <property type="match status" value="1"/>
</dbReference>
<evidence type="ECO:0000313" key="10">
    <source>
        <dbReference type="EMBL" id="GAA4449923.1"/>
    </source>
</evidence>
<dbReference type="RefSeq" id="WP_344822341.1">
    <property type="nucleotide sequence ID" value="NZ_BAABEZ010000002.1"/>
</dbReference>
<dbReference type="EMBL" id="BAABEZ010000002">
    <property type="protein sequence ID" value="GAA4449923.1"/>
    <property type="molecule type" value="Genomic_DNA"/>
</dbReference>
<dbReference type="Pfam" id="PF00664">
    <property type="entry name" value="ABC_membrane"/>
    <property type="match status" value="1"/>
</dbReference>
<feature type="transmembrane region" description="Helical" evidence="7">
    <location>
        <begin position="259"/>
        <end position="284"/>
    </location>
</feature>
<dbReference type="Gene3D" id="1.20.1560.10">
    <property type="entry name" value="ABC transporter type 1, transmembrane domain"/>
    <property type="match status" value="1"/>
</dbReference>
<evidence type="ECO:0000256" key="6">
    <source>
        <dbReference type="ARBA" id="ARBA00023136"/>
    </source>
</evidence>
<gene>
    <name evidence="10" type="ORF">GCM10023092_05000</name>
</gene>
<dbReference type="PROSITE" id="PS50893">
    <property type="entry name" value="ABC_TRANSPORTER_2"/>
    <property type="match status" value="1"/>
</dbReference>
<feature type="transmembrane region" description="Helical" evidence="7">
    <location>
        <begin position="151"/>
        <end position="169"/>
    </location>
</feature>
<dbReference type="SMART" id="SM00382">
    <property type="entry name" value="AAA"/>
    <property type="match status" value="1"/>
</dbReference>
<dbReference type="InterPro" id="IPR003439">
    <property type="entry name" value="ABC_transporter-like_ATP-bd"/>
</dbReference>
<accession>A0ABP8MFZ3</accession>
<dbReference type="InterPro" id="IPR039421">
    <property type="entry name" value="Type_1_exporter"/>
</dbReference>
<feature type="domain" description="ABC transmembrane type-1" evidence="9">
    <location>
        <begin position="21"/>
        <end position="319"/>
    </location>
</feature>
<dbReference type="InterPro" id="IPR027417">
    <property type="entry name" value="P-loop_NTPase"/>
</dbReference>
<dbReference type="Pfam" id="PF00005">
    <property type="entry name" value="ABC_tran"/>
    <property type="match status" value="1"/>
</dbReference>
<dbReference type="PANTHER" id="PTHR43394:SF1">
    <property type="entry name" value="ATP-BINDING CASSETTE SUB-FAMILY B MEMBER 10, MITOCHONDRIAL"/>
    <property type="match status" value="1"/>
</dbReference>
<dbReference type="PROSITE" id="PS00675">
    <property type="entry name" value="SIGMA54_INTERACT_1"/>
    <property type="match status" value="1"/>
</dbReference>
<dbReference type="InterPro" id="IPR025662">
    <property type="entry name" value="Sigma_54_int_dom_ATP-bd_1"/>
</dbReference>
<dbReference type="Proteomes" id="UP001501410">
    <property type="component" value="Unassembled WGS sequence"/>
</dbReference>
<feature type="transmembrane region" description="Helical" evidence="7">
    <location>
        <begin position="296"/>
        <end position="316"/>
    </location>
</feature>
<evidence type="ECO:0000256" key="3">
    <source>
        <dbReference type="ARBA" id="ARBA00022741"/>
    </source>
</evidence>
<dbReference type="GO" id="GO:0005524">
    <property type="term" value="F:ATP binding"/>
    <property type="evidence" value="ECO:0007669"/>
    <property type="project" value="UniProtKB-KW"/>
</dbReference>
<evidence type="ECO:0000256" key="4">
    <source>
        <dbReference type="ARBA" id="ARBA00022840"/>
    </source>
</evidence>
<dbReference type="CDD" id="cd18541">
    <property type="entry name" value="ABC_6TM_TmrB_like"/>
    <property type="match status" value="1"/>
</dbReference>
<evidence type="ECO:0000259" key="8">
    <source>
        <dbReference type="PROSITE" id="PS50893"/>
    </source>
</evidence>
<keyword evidence="3" id="KW-0547">Nucleotide-binding</keyword>
<feature type="transmembrane region" description="Helical" evidence="7">
    <location>
        <begin position="73"/>
        <end position="94"/>
    </location>
</feature>
<sequence length="594" mass="67497">MKRLSSLNKYFWRHKWRLFSGILFVTIANLFAVIPPTVIRTVIDAVGEEIDVYHLIGGGKTQELFRNEIFGQVFWYGMLLLLLAFLRGIFMFLMRQTIIVMSRHIEYGQKEEIYNHYQQLDAQFFKSHATGDLMNRLSEDVSRVRMYTGPAIMYAVNLVVLTVMCVWGMLRVNPLLTLCVLIPMPILGISIYYVNRLIYKKSEKIQSQLSDLTTTAQEAFSGIRVIKSFVQEKNIMRFFDAHSEAYKHSTINLAMTEAIYFPAMNLFVGLSMLSTILVGGYFTIIGKATAGNIAEFVIYINLMMFPMFIIGMIASTTQRAAASQSRIDEFLKTEPAIKDPEHALNPIVLGDVAFDKVSFTYQHTGIQALREFSLKLRAGEKLIILGETGSGKSTVGQLLLRMYDPQSGSVRLDGVDLREMDLNHLRRNISYTPQDALLFSDTIFNNIRFGRDDASEQEVYEVARMAHLENEISSFADGYQTVIGERGVMLSGGQKQRIVLARALLKNSPVLLLDECLSAVDTQTEQIILSNLKKYLEDKTVLVITHRIFTGWNFDQIIVMRDGQIAEQGVHDELMQLNGRYAKLFRHQTEATPA</sequence>
<keyword evidence="5 7" id="KW-1133">Transmembrane helix</keyword>
<evidence type="ECO:0000256" key="1">
    <source>
        <dbReference type="ARBA" id="ARBA00004651"/>
    </source>
</evidence>
<dbReference type="PROSITE" id="PS00211">
    <property type="entry name" value="ABC_TRANSPORTER_1"/>
    <property type="match status" value="1"/>
</dbReference>
<keyword evidence="11" id="KW-1185">Reference proteome</keyword>
<feature type="domain" description="ABC transporter" evidence="8">
    <location>
        <begin position="352"/>
        <end position="587"/>
    </location>
</feature>
<evidence type="ECO:0000313" key="11">
    <source>
        <dbReference type="Proteomes" id="UP001501410"/>
    </source>
</evidence>
<evidence type="ECO:0000256" key="7">
    <source>
        <dbReference type="SAM" id="Phobius"/>
    </source>
</evidence>
<dbReference type="InterPro" id="IPR003593">
    <property type="entry name" value="AAA+_ATPase"/>
</dbReference>
<dbReference type="InterPro" id="IPR011527">
    <property type="entry name" value="ABC1_TM_dom"/>
</dbReference>
<comment type="caution">
    <text evidence="10">The sequence shown here is derived from an EMBL/GenBank/DDBJ whole genome shotgun (WGS) entry which is preliminary data.</text>
</comment>
<name>A0ABP8MFZ3_9BACT</name>
<dbReference type="PANTHER" id="PTHR43394">
    <property type="entry name" value="ATP-DEPENDENT PERMEASE MDL1, MITOCHONDRIAL"/>
    <property type="match status" value="1"/>
</dbReference>
<evidence type="ECO:0000256" key="5">
    <source>
        <dbReference type="ARBA" id="ARBA00022989"/>
    </source>
</evidence>